<accession>A0A6P8YXZ9</accession>
<gene>
    <name evidence="3" type="primary">LOC117644041</name>
</gene>
<evidence type="ECO:0000259" key="1">
    <source>
        <dbReference type="Pfam" id="PF10551"/>
    </source>
</evidence>
<dbReference type="RefSeq" id="XP_034239117.1">
    <property type="nucleotide sequence ID" value="XM_034383226.1"/>
</dbReference>
<dbReference type="Pfam" id="PF10551">
    <property type="entry name" value="MULE"/>
    <property type="match status" value="1"/>
</dbReference>
<dbReference type="KEGG" id="tpal:117644041"/>
<dbReference type="OrthoDB" id="90756at2759"/>
<evidence type="ECO:0000313" key="2">
    <source>
        <dbReference type="Proteomes" id="UP000515158"/>
    </source>
</evidence>
<dbReference type="Proteomes" id="UP000515158">
    <property type="component" value="Unplaced"/>
</dbReference>
<proteinExistence type="predicted"/>
<feature type="domain" description="MULE transposase" evidence="1">
    <location>
        <begin position="131"/>
        <end position="222"/>
    </location>
</feature>
<reference evidence="3" key="1">
    <citation type="submission" date="2025-08" db="UniProtKB">
        <authorList>
            <consortium name="RefSeq"/>
        </authorList>
    </citation>
    <scope>IDENTIFICATION</scope>
    <source>
        <tissue evidence="3">Total insect</tissue>
    </source>
</reference>
<evidence type="ECO:0000313" key="3">
    <source>
        <dbReference type="RefSeq" id="XP_034239117.1"/>
    </source>
</evidence>
<keyword evidence="2" id="KW-1185">Reference proteome</keyword>
<sequence>MTRVIVEKGIREGTFYFHGPDGFSYHFNKFMRGGRASLRVHPVAAAHWHFVKLRPSMDRARASTLPPIPHTLSELAAVLEDQQYSFLTKTLDSEDFIFLGKFGQTRDRTRVLIFISRRLMAFMSRMKEVMSDATFSSVPAALDCAQVWTILALRRNHIVPLVRVLMQSKLQACYTVALTALKTAMPTFNPRKVNCDFETAQSNAWLEVFPHIEVNGCLFHSSKAIAGHAKSIGLAIIIRDNEEVDKAR</sequence>
<dbReference type="GeneID" id="117644041"/>
<name>A0A6P8YXZ9_THRPL</name>
<dbReference type="InParanoid" id="A0A6P8YXZ9"/>
<organism evidence="3">
    <name type="scientific">Thrips palmi</name>
    <name type="common">Melon thrips</name>
    <dbReference type="NCBI Taxonomy" id="161013"/>
    <lineage>
        <taxon>Eukaryota</taxon>
        <taxon>Metazoa</taxon>
        <taxon>Ecdysozoa</taxon>
        <taxon>Arthropoda</taxon>
        <taxon>Hexapoda</taxon>
        <taxon>Insecta</taxon>
        <taxon>Pterygota</taxon>
        <taxon>Neoptera</taxon>
        <taxon>Paraneoptera</taxon>
        <taxon>Thysanoptera</taxon>
        <taxon>Terebrantia</taxon>
        <taxon>Thripoidea</taxon>
        <taxon>Thripidae</taxon>
        <taxon>Thrips</taxon>
    </lineage>
</organism>
<dbReference type="InterPro" id="IPR018289">
    <property type="entry name" value="MULE_transposase_dom"/>
</dbReference>
<dbReference type="AlphaFoldDB" id="A0A6P8YXZ9"/>
<protein>
    <submittedName>
        <fullName evidence="3">Uncharacterized protein LOC117644041</fullName>
    </submittedName>
</protein>